<gene>
    <name evidence="1" type="ORF">SAMN03097708_01019</name>
</gene>
<evidence type="ECO:0000313" key="2">
    <source>
        <dbReference type="Proteomes" id="UP000199648"/>
    </source>
</evidence>
<organism evidence="1 2">
    <name type="scientific">Thiohalomonas denitrificans</name>
    <dbReference type="NCBI Taxonomy" id="415747"/>
    <lineage>
        <taxon>Bacteria</taxon>
        <taxon>Pseudomonadati</taxon>
        <taxon>Pseudomonadota</taxon>
        <taxon>Gammaproteobacteria</taxon>
        <taxon>Thiohalomonadales</taxon>
        <taxon>Thiohalomonadaceae</taxon>
        <taxon>Thiohalomonas</taxon>
    </lineage>
</organism>
<dbReference type="STRING" id="415747.SAMN03097708_01019"/>
<keyword evidence="2" id="KW-1185">Reference proteome</keyword>
<evidence type="ECO:0000313" key="1">
    <source>
        <dbReference type="EMBL" id="SCZ54738.1"/>
    </source>
</evidence>
<sequence>MGHPEKNLLECFRRLPDAERDTLVAFAEFLVERAGSEPVDKQPKPIPRPEQESVIGAIKRLSETYHMLDRSKMLHETSALMAQHVMQGRAASQVIDELEVVFRRHYEKQFGDDNR</sequence>
<dbReference type="AlphaFoldDB" id="A0A1G5PZC2"/>
<dbReference type="OrthoDB" id="8481263at2"/>
<protein>
    <submittedName>
        <fullName evidence="1">Uncharacterized protein</fullName>
    </submittedName>
</protein>
<name>A0A1G5PZC2_9GAMM</name>
<accession>A0A1G5PZC2</accession>
<dbReference type="RefSeq" id="WP_092993441.1">
    <property type="nucleotide sequence ID" value="NZ_FMWD01000003.1"/>
</dbReference>
<reference evidence="1 2" key="1">
    <citation type="submission" date="2016-10" db="EMBL/GenBank/DDBJ databases">
        <authorList>
            <person name="de Groot N.N."/>
        </authorList>
    </citation>
    <scope>NUCLEOTIDE SEQUENCE [LARGE SCALE GENOMIC DNA]</scope>
    <source>
        <strain evidence="1 2">HLD2</strain>
    </source>
</reference>
<proteinExistence type="predicted"/>
<dbReference type="Proteomes" id="UP000199648">
    <property type="component" value="Unassembled WGS sequence"/>
</dbReference>
<dbReference type="EMBL" id="FMWD01000003">
    <property type="protein sequence ID" value="SCZ54738.1"/>
    <property type="molecule type" value="Genomic_DNA"/>
</dbReference>